<evidence type="ECO:0000256" key="1">
    <source>
        <dbReference type="SAM" id="Phobius"/>
    </source>
</evidence>
<evidence type="ECO:0000313" key="2">
    <source>
        <dbReference type="EMBL" id="NMQ04448.1"/>
    </source>
</evidence>
<sequence>MATLIMLASALPTNAASVDTTMLVKSFPLFRSITFFNYRSLRVGMFAIGFLGAACAAFIQETVRYF</sequence>
<keyword evidence="1" id="KW-0472">Membrane</keyword>
<feature type="transmembrane region" description="Helical" evidence="1">
    <location>
        <begin position="39"/>
        <end position="59"/>
    </location>
</feature>
<comment type="caution">
    <text evidence="2">The sequence shown here is derived from an EMBL/GenBank/DDBJ whole genome shotgun (WGS) entry which is preliminary data.</text>
</comment>
<accession>A0ABX1T481</accession>
<dbReference type="Proteomes" id="UP000886469">
    <property type="component" value="Unassembled WGS sequence"/>
</dbReference>
<gene>
    <name evidence="2" type="ORF">E4Q08_03810</name>
</gene>
<keyword evidence="3" id="KW-1185">Reference proteome</keyword>
<name>A0ABX1T481_9PROT</name>
<protein>
    <submittedName>
        <fullName evidence="2">Uncharacterized protein</fullName>
    </submittedName>
</protein>
<reference evidence="2" key="1">
    <citation type="submission" date="2019-03" db="EMBL/GenBank/DDBJ databases">
        <title>Metabolic reconstructions from genomes of highly enriched 'Candidatus Accumulibacter' and 'Candidatus Competibacter' bioreactor populations.</title>
        <authorList>
            <person name="Annavajhala M.K."/>
            <person name="Welles L."/>
            <person name="Abbas B."/>
            <person name="Sorokin D."/>
            <person name="Park H."/>
            <person name="Van Loosdrecht M."/>
            <person name="Chandran K."/>
        </authorList>
    </citation>
    <scope>NUCLEOTIDE SEQUENCE</scope>
    <source>
        <strain evidence="2">SBR_L</strain>
    </source>
</reference>
<dbReference type="EMBL" id="SPMX01000007">
    <property type="protein sequence ID" value="NMQ04448.1"/>
    <property type="molecule type" value="Genomic_DNA"/>
</dbReference>
<evidence type="ECO:0000313" key="3">
    <source>
        <dbReference type="Proteomes" id="UP000886469"/>
    </source>
</evidence>
<organism evidence="2 3">
    <name type="scientific">Candidatus Accumulibacter contiguus</name>
    <dbReference type="NCBI Taxonomy" id="2954381"/>
    <lineage>
        <taxon>Bacteria</taxon>
        <taxon>Pseudomonadati</taxon>
        <taxon>Pseudomonadota</taxon>
        <taxon>Betaproteobacteria</taxon>
        <taxon>Candidatus Accumulibacter</taxon>
    </lineage>
</organism>
<keyword evidence="1" id="KW-0812">Transmembrane</keyword>
<proteinExistence type="predicted"/>
<keyword evidence="1" id="KW-1133">Transmembrane helix</keyword>
<dbReference type="RefSeq" id="WP_169069403.1">
    <property type="nucleotide sequence ID" value="NZ_SPMX01000007.1"/>
</dbReference>